<evidence type="ECO:0000313" key="9">
    <source>
        <dbReference type="Proteomes" id="UP000298663"/>
    </source>
</evidence>
<name>A0A4U8UP10_STECR</name>
<dbReference type="CDD" id="cd17657">
    <property type="entry name" value="CDC14_N"/>
    <property type="match status" value="1"/>
</dbReference>
<dbReference type="InterPro" id="IPR000387">
    <property type="entry name" value="Tyr_Pase_dom"/>
</dbReference>
<dbReference type="SMART" id="SM00195">
    <property type="entry name" value="DSPc"/>
    <property type="match status" value="1"/>
</dbReference>
<dbReference type="EMBL" id="AZBU02000001">
    <property type="protein sequence ID" value="TMS34661.1"/>
    <property type="molecule type" value="Genomic_DNA"/>
</dbReference>
<evidence type="ECO:0000256" key="1">
    <source>
        <dbReference type="ARBA" id="ARBA00007315"/>
    </source>
</evidence>
<feature type="compositionally biased region" description="Low complexity" evidence="5">
    <location>
        <begin position="541"/>
        <end position="553"/>
    </location>
</feature>
<dbReference type="InterPro" id="IPR020422">
    <property type="entry name" value="TYR_PHOSPHATASE_DUAL_dom"/>
</dbReference>
<keyword evidence="9" id="KW-1185">Reference proteome</keyword>
<keyword evidence="4" id="KW-0904">Protein phosphatase</keyword>
<proteinExistence type="inferred from homology"/>
<dbReference type="AlphaFoldDB" id="A0A4U8UP10"/>
<evidence type="ECO:0000256" key="3">
    <source>
        <dbReference type="ARBA" id="ARBA00022801"/>
    </source>
</evidence>
<dbReference type="SMART" id="SM00404">
    <property type="entry name" value="PTPc_motif"/>
    <property type="match status" value="1"/>
</dbReference>
<evidence type="ECO:0000256" key="4">
    <source>
        <dbReference type="ARBA" id="ARBA00022912"/>
    </source>
</evidence>
<dbReference type="Pfam" id="PF14671">
    <property type="entry name" value="DSPn"/>
    <property type="match status" value="1"/>
</dbReference>
<dbReference type="GO" id="GO:0004725">
    <property type="term" value="F:protein tyrosine phosphatase activity"/>
    <property type="evidence" value="ECO:0007669"/>
    <property type="project" value="UniProtKB-EC"/>
</dbReference>
<dbReference type="InterPro" id="IPR016130">
    <property type="entry name" value="Tyr_Pase_AS"/>
</dbReference>
<evidence type="ECO:0000256" key="5">
    <source>
        <dbReference type="SAM" id="MobiDB-lite"/>
    </source>
</evidence>
<feature type="domain" description="Tyrosine-protein phosphatase" evidence="6">
    <location>
        <begin position="180"/>
        <end position="337"/>
    </location>
</feature>
<reference evidence="8 9" key="2">
    <citation type="journal article" date="2019" name="G3 (Bethesda)">
        <title>Hybrid Assembly of the Genome of the Entomopathogenic Nematode Steinernema carpocapsae Identifies the X-Chromosome.</title>
        <authorList>
            <person name="Serra L."/>
            <person name="Macchietto M."/>
            <person name="Macias-Munoz A."/>
            <person name="McGill C.J."/>
            <person name="Rodriguez I.M."/>
            <person name="Rodriguez B."/>
            <person name="Murad R."/>
            <person name="Mortazavi A."/>
        </authorList>
    </citation>
    <scope>NUCLEOTIDE SEQUENCE [LARGE SCALE GENOMIC DNA]</scope>
    <source>
        <strain evidence="8 9">ALL</strain>
    </source>
</reference>
<dbReference type="InterPro" id="IPR029260">
    <property type="entry name" value="DSPn"/>
</dbReference>
<dbReference type="STRING" id="34508.A0A4U8UP10"/>
<evidence type="ECO:0000313" key="8">
    <source>
        <dbReference type="EMBL" id="TMS34661.1"/>
    </source>
</evidence>
<dbReference type="PANTHER" id="PTHR23339">
    <property type="entry name" value="TYROSINE SPECIFIC PROTEIN PHOSPHATASE AND DUAL SPECIFICITY PROTEIN PHOSPHATASE"/>
    <property type="match status" value="1"/>
</dbReference>
<dbReference type="PROSITE" id="PS00383">
    <property type="entry name" value="TYR_PHOSPHATASE_1"/>
    <property type="match status" value="1"/>
</dbReference>
<organism evidence="8 9">
    <name type="scientific">Steinernema carpocapsae</name>
    <name type="common">Entomopathogenic nematode</name>
    <dbReference type="NCBI Taxonomy" id="34508"/>
    <lineage>
        <taxon>Eukaryota</taxon>
        <taxon>Metazoa</taxon>
        <taxon>Ecdysozoa</taxon>
        <taxon>Nematoda</taxon>
        <taxon>Chromadorea</taxon>
        <taxon>Rhabditida</taxon>
        <taxon>Tylenchina</taxon>
        <taxon>Panagrolaimomorpha</taxon>
        <taxon>Strongyloidoidea</taxon>
        <taxon>Steinernematidae</taxon>
        <taxon>Steinernema</taxon>
    </lineage>
</organism>
<keyword evidence="3" id="KW-0378">Hydrolase</keyword>
<protein>
    <recommendedName>
        <fullName evidence="2">protein-tyrosine-phosphatase</fullName>
        <ecNumber evidence="2">3.1.3.48</ecNumber>
    </recommendedName>
</protein>
<dbReference type="Proteomes" id="UP000298663">
    <property type="component" value="Chromosome X"/>
</dbReference>
<comment type="similarity">
    <text evidence="1">Belongs to the protein-tyrosine phosphatase family. Non-receptor class CDC14 subfamily.</text>
</comment>
<dbReference type="Gene3D" id="3.90.190.10">
    <property type="entry name" value="Protein tyrosine phosphatase superfamily"/>
    <property type="match status" value="2"/>
</dbReference>
<sequence length="596" mass="67171">MAPATKDHLYGNLAVIIPNKLYFASYHDAPEDEDDTYYLYIDEDVHYDPFYTDFGPLNQSVIYRFSLMLNKAFEAMTRNTKVVAYTKACPKARVNGACLIGCYAIAFYGLTADKVYIKLKMAEPPHFVGFRDAAMGEPTYLLHIHDVLKAFEKALKYKWMDFNRFDPDEYEYYEKVENGDFNWIIPNKILSFCGPHNKSYIENGYLYHAPETYFEYFRRHNVTTIIRLNRKIYDAQKFVQAGFDHHDLFFIDGSTPSEEIVKRFISIVDNSLGGVAIHCKAGLGRTGTLIACWMMKHFRITAQESMAWIRICRPGSVIGPQQQFLIDKQQWCAEQRSPLPAKTSSSRRKQVFNRSPSTSPTCPTTAATCAIVSRLDGFSITDARIRPLQSRTPLNGSATARPSTLPRHLLRSHFNNNCTPVRNGDTHDETAIDEYGHTQGDRLLAIKANRKLITTTAKFSSPTTPIKPMAVVQERRSVVTNGNGPIVTTPNGVSRNLLSKPISRVTVSSTQIQSSSLLPRNHQHRTSPTLRTRPYPIQSATPTKRLTPTKTLPSSTIAYDLRPRNGTASAITSARVDLVRTLPPNTAALVGRRGKK</sequence>
<dbReference type="InterPro" id="IPR029021">
    <property type="entry name" value="Prot-tyrosine_phosphatase-like"/>
</dbReference>
<evidence type="ECO:0000259" key="6">
    <source>
        <dbReference type="PROSITE" id="PS50054"/>
    </source>
</evidence>
<evidence type="ECO:0000256" key="2">
    <source>
        <dbReference type="ARBA" id="ARBA00013064"/>
    </source>
</evidence>
<dbReference type="PROSITE" id="PS50056">
    <property type="entry name" value="TYR_PHOSPHATASE_2"/>
    <property type="match status" value="1"/>
</dbReference>
<dbReference type="InterPro" id="IPR003595">
    <property type="entry name" value="Tyr_Pase_cat"/>
</dbReference>
<comment type="caution">
    <text evidence="8">The sequence shown here is derived from an EMBL/GenBank/DDBJ whole genome shotgun (WGS) entry which is preliminary data.</text>
</comment>
<dbReference type="OrthoDB" id="266663at2759"/>
<feature type="domain" description="Tyrosine specific protein phosphatases" evidence="7">
    <location>
        <begin position="262"/>
        <end position="324"/>
    </location>
</feature>
<dbReference type="CDD" id="cd14499">
    <property type="entry name" value="CDC14_C"/>
    <property type="match status" value="1"/>
</dbReference>
<dbReference type="Pfam" id="PF22785">
    <property type="entry name" value="Tc-R-P"/>
    <property type="match status" value="1"/>
</dbReference>
<dbReference type="SUPFAM" id="SSF52799">
    <property type="entry name" value="(Phosphotyrosine protein) phosphatases II"/>
    <property type="match status" value="2"/>
</dbReference>
<dbReference type="PROSITE" id="PS50054">
    <property type="entry name" value="TYR_PHOSPHATASE_DUAL"/>
    <property type="match status" value="1"/>
</dbReference>
<dbReference type="EMBL" id="CM016762">
    <property type="protein sequence ID" value="TMS34661.1"/>
    <property type="molecule type" value="Genomic_DNA"/>
</dbReference>
<dbReference type="EC" id="3.1.3.48" evidence="2"/>
<dbReference type="InterPro" id="IPR050561">
    <property type="entry name" value="PTP"/>
</dbReference>
<feature type="region of interest" description="Disordered" evidence="5">
    <location>
        <begin position="337"/>
        <end position="363"/>
    </location>
</feature>
<reference evidence="8 9" key="1">
    <citation type="journal article" date="2015" name="Genome Biol.">
        <title>Comparative genomics of Steinernema reveals deeply conserved gene regulatory networks.</title>
        <authorList>
            <person name="Dillman A.R."/>
            <person name="Macchietto M."/>
            <person name="Porter C.F."/>
            <person name="Rogers A."/>
            <person name="Williams B."/>
            <person name="Antoshechkin I."/>
            <person name="Lee M.M."/>
            <person name="Goodwin Z."/>
            <person name="Lu X."/>
            <person name="Lewis E.E."/>
            <person name="Goodrich-Blair H."/>
            <person name="Stock S.P."/>
            <person name="Adams B.J."/>
            <person name="Sternberg P.W."/>
            <person name="Mortazavi A."/>
        </authorList>
    </citation>
    <scope>NUCLEOTIDE SEQUENCE [LARGE SCALE GENOMIC DNA]</scope>
    <source>
        <strain evidence="8 9">ALL</strain>
    </source>
</reference>
<evidence type="ECO:0000259" key="7">
    <source>
        <dbReference type="PROSITE" id="PS50056"/>
    </source>
</evidence>
<dbReference type="InterPro" id="IPR044506">
    <property type="entry name" value="CDC14_C"/>
</dbReference>
<feature type="region of interest" description="Disordered" evidence="5">
    <location>
        <begin position="510"/>
        <end position="553"/>
    </location>
</feature>
<dbReference type="FunFam" id="3.90.190.10:FF:000006">
    <property type="entry name" value="Dual specificity protein phosphatase CDC14B"/>
    <property type="match status" value="1"/>
</dbReference>
<gene>
    <name evidence="8" type="ORF">L596_002204</name>
</gene>
<accession>A0A4U8UP10</accession>